<proteinExistence type="predicted"/>
<accession>A0A3B0PSQ3</accession>
<evidence type="ECO:0000313" key="1">
    <source>
        <dbReference type="EMBL" id="SYV94426.1"/>
    </source>
</evidence>
<protein>
    <submittedName>
        <fullName evidence="1">Uncharacterized protein</fullName>
    </submittedName>
</protein>
<name>A0A3B0PSQ3_MYCGL</name>
<reference evidence="2" key="1">
    <citation type="submission" date="2018-06" db="EMBL/GenBank/DDBJ databases">
        <authorList>
            <consortium name="Pathogen Informatics"/>
        </authorList>
    </citation>
    <scope>NUCLEOTIDE SEQUENCE [LARGE SCALE GENOMIC DNA]</scope>
    <source>
        <strain evidence="2">NCTC10115</strain>
    </source>
</reference>
<dbReference type="AlphaFoldDB" id="A0A3B0PSQ3"/>
<dbReference type="Proteomes" id="UP000260136">
    <property type="component" value="Chromosome"/>
</dbReference>
<dbReference type="EMBL" id="LS991952">
    <property type="protein sequence ID" value="SYV94426.1"/>
    <property type="molecule type" value="Genomic_DNA"/>
</dbReference>
<gene>
    <name evidence="1" type="ORF">NCTC10115_00749</name>
</gene>
<organism evidence="1 2">
    <name type="scientific">Mycoplasmoides gallisepticum</name>
    <name type="common">Mycoplasma gallisepticum</name>
    <dbReference type="NCBI Taxonomy" id="2096"/>
    <lineage>
        <taxon>Bacteria</taxon>
        <taxon>Bacillati</taxon>
        <taxon>Mycoplasmatota</taxon>
        <taxon>Mycoplasmoidales</taxon>
        <taxon>Mycoplasmoidaceae</taxon>
        <taxon>Mycoplasmoides</taxon>
    </lineage>
</organism>
<sequence>MSNTDKVFSFDESSKEQILQDFDNYKAEYCTSTFLAQHPQASEYDLRDFLESAKRSYLRAKRNHMSDELW</sequence>
<feature type="non-terminal residue" evidence="1">
    <location>
        <position position="70"/>
    </location>
</feature>
<evidence type="ECO:0000313" key="2">
    <source>
        <dbReference type="Proteomes" id="UP000260136"/>
    </source>
</evidence>